<feature type="compositionally biased region" description="Basic and acidic residues" evidence="1">
    <location>
        <begin position="107"/>
        <end position="116"/>
    </location>
</feature>
<gene>
    <name evidence="2" type="ORF">IWX90DRAFT_378026</name>
</gene>
<feature type="compositionally biased region" description="Basic and acidic residues" evidence="1">
    <location>
        <begin position="145"/>
        <end position="177"/>
    </location>
</feature>
<evidence type="ECO:0000313" key="2">
    <source>
        <dbReference type="EMBL" id="KAK8177252.1"/>
    </source>
</evidence>
<evidence type="ECO:0000313" key="3">
    <source>
        <dbReference type="Proteomes" id="UP001456524"/>
    </source>
</evidence>
<reference evidence="2 3" key="1">
    <citation type="journal article" date="2022" name="G3 (Bethesda)">
        <title>Enemy or ally: a genomic approach to elucidate the lifestyle of Phyllosticta citrichinaensis.</title>
        <authorList>
            <person name="Buijs V.A."/>
            <person name="Groenewald J.Z."/>
            <person name="Haridas S."/>
            <person name="LaButti K.M."/>
            <person name="Lipzen A."/>
            <person name="Martin F.M."/>
            <person name="Barry K."/>
            <person name="Grigoriev I.V."/>
            <person name="Crous P.W."/>
            <person name="Seidl M.F."/>
        </authorList>
    </citation>
    <scope>NUCLEOTIDE SEQUENCE [LARGE SCALE GENOMIC DNA]</scope>
    <source>
        <strain evidence="2 3">CBS 129764</strain>
    </source>
</reference>
<proteinExistence type="predicted"/>
<accession>A0ABR1Y6H8</accession>
<sequence>MVRHSYPPQFVVANKPISAEEAQQAIATYLQESELEPRMHPDALLSTSGVQFASAGGPQGGIVLHNLRRVDAGLQGEVLKPDVPEDFTMMDIDAVADTTAGAQQPEGQDRDEWEREQDIVEDQGVTTTFVADGTEVPEVAVEGSSKLDKEARKKAKKERERQLKREKEQKKRQEADA</sequence>
<name>A0ABR1Y6H8_9PEZI</name>
<dbReference type="EMBL" id="JBBWUH010000001">
    <property type="protein sequence ID" value="KAK8177252.1"/>
    <property type="molecule type" value="Genomic_DNA"/>
</dbReference>
<protein>
    <submittedName>
        <fullName evidence="2">Uncharacterized protein</fullName>
    </submittedName>
</protein>
<evidence type="ECO:0000256" key="1">
    <source>
        <dbReference type="SAM" id="MobiDB-lite"/>
    </source>
</evidence>
<feature type="region of interest" description="Disordered" evidence="1">
    <location>
        <begin position="122"/>
        <end position="177"/>
    </location>
</feature>
<feature type="region of interest" description="Disordered" evidence="1">
    <location>
        <begin position="97"/>
        <end position="116"/>
    </location>
</feature>
<dbReference type="Proteomes" id="UP001456524">
    <property type="component" value="Unassembled WGS sequence"/>
</dbReference>
<organism evidence="2 3">
    <name type="scientific">Phyllosticta citrichinensis</name>
    <dbReference type="NCBI Taxonomy" id="1130410"/>
    <lineage>
        <taxon>Eukaryota</taxon>
        <taxon>Fungi</taxon>
        <taxon>Dikarya</taxon>
        <taxon>Ascomycota</taxon>
        <taxon>Pezizomycotina</taxon>
        <taxon>Dothideomycetes</taxon>
        <taxon>Dothideomycetes incertae sedis</taxon>
        <taxon>Botryosphaeriales</taxon>
        <taxon>Phyllostictaceae</taxon>
        <taxon>Phyllosticta</taxon>
    </lineage>
</organism>
<keyword evidence="3" id="KW-1185">Reference proteome</keyword>
<comment type="caution">
    <text evidence="2">The sequence shown here is derived from an EMBL/GenBank/DDBJ whole genome shotgun (WGS) entry which is preliminary data.</text>
</comment>